<dbReference type="OrthoDB" id="202825at2759"/>
<dbReference type="GO" id="GO:0005874">
    <property type="term" value="C:microtubule"/>
    <property type="evidence" value="ECO:0007669"/>
    <property type="project" value="UniProtKB-KW"/>
</dbReference>
<dbReference type="InterPro" id="IPR004344">
    <property type="entry name" value="TTL/TTLL_fam"/>
</dbReference>
<keyword evidence="7" id="KW-1185">Reference proteome</keyword>
<dbReference type="Proteomes" id="UP001152795">
    <property type="component" value="Unassembled WGS sequence"/>
</dbReference>
<reference evidence="6" key="1">
    <citation type="submission" date="2020-04" db="EMBL/GenBank/DDBJ databases">
        <authorList>
            <person name="Alioto T."/>
            <person name="Alioto T."/>
            <person name="Gomez Garrido J."/>
        </authorList>
    </citation>
    <scope>NUCLEOTIDE SEQUENCE</scope>
    <source>
        <strain evidence="6">A484AB</strain>
    </source>
</reference>
<keyword evidence="3" id="KW-0493">Microtubule</keyword>
<organism evidence="6 7">
    <name type="scientific">Paramuricea clavata</name>
    <name type="common">Red gorgonian</name>
    <name type="synonym">Violescent sea-whip</name>
    <dbReference type="NCBI Taxonomy" id="317549"/>
    <lineage>
        <taxon>Eukaryota</taxon>
        <taxon>Metazoa</taxon>
        <taxon>Cnidaria</taxon>
        <taxon>Anthozoa</taxon>
        <taxon>Octocorallia</taxon>
        <taxon>Malacalcyonacea</taxon>
        <taxon>Plexauridae</taxon>
        <taxon>Paramuricea</taxon>
    </lineage>
</organism>
<dbReference type="GO" id="GO:0000226">
    <property type="term" value="P:microtubule cytoskeleton organization"/>
    <property type="evidence" value="ECO:0007669"/>
    <property type="project" value="TreeGrafter"/>
</dbReference>
<accession>A0A6S7IBN1</accession>
<sequence>MLVHSFPSKIKKLLRWKMSSITPNVVKLCIARSGFRPTKKNDWLGYWGKHMKATAFKTVRECQKVNHFPGSFQIGRKDKLWKNLSRLQARHGKKEFGFIPQTFVLPHDLRNFKRIWEEGGNRQKWILKPPASARGIGIRVIHKWTQIPKKRPVIVQKYLSKPYLINGKKFDLRIYVFISSFDPLRIYLFEDGLTRFATCKYSSSSKTLSNRFMHLTNYSINKKNENVYTPNNDEDACQGHKWSLKALWGYLKRMGVNTTRIWESIKDIVVKTIISCESTVNLLIKQNVRNSYCCNELFGFDIMLDENLKPWILEVNISPSLHSTSPLDMSIKGQMVRDLLNISGYRIPENATNILVSNSSSSASSLDKGRVALTSDQKAKHGFYVNHNSNERVKKTILDILTPEDVKILMETEDEYSRRGCFQRIFPSENSQKYLKYFDAPRYRNILLDEWTKKYLREGRRTALGVALLCTYAQQGIHLRSSTNDPNHQWVSPQQALSSQACQSSVLSRSLSAPAASRWPEEKISSSSQVLLPNIKRKIVRSQAPKTITSRATTLTTKNKIQDKSKNT</sequence>
<evidence type="ECO:0000256" key="1">
    <source>
        <dbReference type="ARBA" id="ARBA00006820"/>
    </source>
</evidence>
<proteinExistence type="inferred from homology"/>
<dbReference type="Pfam" id="PF03133">
    <property type="entry name" value="TTL"/>
    <property type="match status" value="1"/>
</dbReference>
<keyword evidence="4" id="KW-0547">Nucleotide-binding</keyword>
<evidence type="ECO:0000256" key="4">
    <source>
        <dbReference type="ARBA" id="ARBA00022741"/>
    </source>
</evidence>
<dbReference type="Gene3D" id="3.30.470.20">
    <property type="entry name" value="ATP-grasp fold, B domain"/>
    <property type="match status" value="1"/>
</dbReference>
<dbReference type="PANTHER" id="PTHR12241">
    <property type="entry name" value="TUBULIN POLYGLUTAMYLASE"/>
    <property type="match status" value="1"/>
</dbReference>
<dbReference type="EMBL" id="CACRXK020004712">
    <property type="protein sequence ID" value="CAB4003741.1"/>
    <property type="molecule type" value="Genomic_DNA"/>
</dbReference>
<keyword evidence="5" id="KW-0067">ATP-binding</keyword>
<evidence type="ECO:0000313" key="6">
    <source>
        <dbReference type="EMBL" id="CAB4003741.1"/>
    </source>
</evidence>
<dbReference type="GO" id="GO:0070740">
    <property type="term" value="F:tubulin-glutamic acid ligase activity"/>
    <property type="evidence" value="ECO:0007669"/>
    <property type="project" value="TreeGrafter"/>
</dbReference>
<protein>
    <submittedName>
        <fullName evidence="6">Tubulin polyglutamylase TTLL4-like</fullName>
    </submittedName>
</protein>
<dbReference type="GO" id="GO:0005524">
    <property type="term" value="F:ATP binding"/>
    <property type="evidence" value="ECO:0007669"/>
    <property type="project" value="UniProtKB-KW"/>
</dbReference>
<keyword evidence="2" id="KW-0436">Ligase</keyword>
<evidence type="ECO:0000256" key="2">
    <source>
        <dbReference type="ARBA" id="ARBA00022598"/>
    </source>
</evidence>
<evidence type="ECO:0000256" key="3">
    <source>
        <dbReference type="ARBA" id="ARBA00022701"/>
    </source>
</evidence>
<evidence type="ECO:0000256" key="5">
    <source>
        <dbReference type="ARBA" id="ARBA00022840"/>
    </source>
</evidence>
<dbReference type="SUPFAM" id="SSF56059">
    <property type="entry name" value="Glutathione synthetase ATP-binding domain-like"/>
    <property type="match status" value="1"/>
</dbReference>
<gene>
    <name evidence="6" type="ORF">PACLA_8A069732</name>
</gene>
<dbReference type="PANTHER" id="PTHR12241:SF162">
    <property type="entry name" value="TUBULIN MONOGLUTAMYLASE TTLL4"/>
    <property type="match status" value="1"/>
</dbReference>
<comment type="similarity">
    <text evidence="1">Belongs to the tubulin--tyrosine ligase family.</text>
</comment>
<dbReference type="FunFam" id="3.30.470.20:FF:000009">
    <property type="entry name" value="tubulin polyglutamylase TTLL5 isoform X1"/>
    <property type="match status" value="1"/>
</dbReference>
<name>A0A6S7IBN1_PARCT</name>
<evidence type="ECO:0000313" key="7">
    <source>
        <dbReference type="Proteomes" id="UP001152795"/>
    </source>
</evidence>
<dbReference type="PROSITE" id="PS51221">
    <property type="entry name" value="TTL"/>
    <property type="match status" value="1"/>
</dbReference>
<dbReference type="GO" id="GO:0036064">
    <property type="term" value="C:ciliary basal body"/>
    <property type="evidence" value="ECO:0007669"/>
    <property type="project" value="TreeGrafter"/>
</dbReference>
<dbReference type="GO" id="GO:0015631">
    <property type="term" value="F:tubulin binding"/>
    <property type="evidence" value="ECO:0007669"/>
    <property type="project" value="TreeGrafter"/>
</dbReference>
<dbReference type="AlphaFoldDB" id="A0A6S7IBN1"/>
<comment type="caution">
    <text evidence="6">The sequence shown here is derived from an EMBL/GenBank/DDBJ whole genome shotgun (WGS) entry which is preliminary data.</text>
</comment>